<dbReference type="Pfam" id="PF07549">
    <property type="entry name" value="Sec_GG"/>
    <property type="match status" value="1"/>
</dbReference>
<dbReference type="Proteomes" id="UP000293550">
    <property type="component" value="Unassembled WGS sequence"/>
</dbReference>
<protein>
    <recommendedName>
        <fullName evidence="10">Protein-export membrane protein SecF</fullName>
    </recommendedName>
</protein>
<evidence type="ECO:0000256" key="2">
    <source>
        <dbReference type="ARBA" id="ARBA00022448"/>
    </source>
</evidence>
<dbReference type="GO" id="GO:0043952">
    <property type="term" value="P:protein transport by the Sec complex"/>
    <property type="evidence" value="ECO:0007669"/>
    <property type="project" value="UniProtKB-UniRule"/>
</dbReference>
<dbReference type="InterPro" id="IPR005665">
    <property type="entry name" value="SecF_bac"/>
</dbReference>
<dbReference type="OrthoDB" id="9774769at2"/>
<evidence type="ECO:0000256" key="1">
    <source>
        <dbReference type="ARBA" id="ARBA00004651"/>
    </source>
</evidence>
<dbReference type="PROSITE" id="PS50156">
    <property type="entry name" value="SSD"/>
    <property type="match status" value="1"/>
</dbReference>
<comment type="function">
    <text evidence="10">Part of the Sec protein translocase complex. Interacts with the SecYEG preprotein conducting channel. SecDF uses the proton motive force (PMF) to complete protein translocation after the ATP-dependent function of SecA.</text>
</comment>
<feature type="transmembrane region" description="Helical" evidence="10">
    <location>
        <begin position="163"/>
        <end position="186"/>
    </location>
</feature>
<evidence type="ECO:0000256" key="6">
    <source>
        <dbReference type="ARBA" id="ARBA00022927"/>
    </source>
</evidence>
<keyword evidence="7 10" id="KW-1133">Transmembrane helix</keyword>
<feature type="transmembrane region" description="Helical" evidence="10">
    <location>
        <begin position="12"/>
        <end position="34"/>
    </location>
</feature>
<evidence type="ECO:0000256" key="5">
    <source>
        <dbReference type="ARBA" id="ARBA00022692"/>
    </source>
</evidence>
<dbReference type="InterPro" id="IPR000731">
    <property type="entry name" value="SSD"/>
</dbReference>
<dbReference type="EMBL" id="SCFB01000010">
    <property type="protein sequence ID" value="RZI45505.1"/>
    <property type="molecule type" value="Genomic_DNA"/>
</dbReference>
<feature type="transmembrane region" description="Helical" evidence="10">
    <location>
        <begin position="241"/>
        <end position="258"/>
    </location>
</feature>
<dbReference type="InterPro" id="IPR022645">
    <property type="entry name" value="SecD/SecF_bac"/>
</dbReference>
<dbReference type="GO" id="GO:0015450">
    <property type="term" value="F:protein-transporting ATPase activity"/>
    <property type="evidence" value="ECO:0007669"/>
    <property type="project" value="InterPro"/>
</dbReference>
<evidence type="ECO:0000256" key="10">
    <source>
        <dbReference type="HAMAP-Rule" id="MF_01464"/>
    </source>
</evidence>
<keyword evidence="5 10" id="KW-0812">Transmembrane</keyword>
<dbReference type="PRINTS" id="PR01755">
    <property type="entry name" value="SECFTRNLCASE"/>
</dbReference>
<dbReference type="PANTHER" id="PTHR30081:SF8">
    <property type="entry name" value="PROTEIN TRANSLOCASE SUBUNIT SECF"/>
    <property type="match status" value="1"/>
</dbReference>
<dbReference type="AlphaFoldDB" id="A0A4Q7DHI9"/>
<comment type="caution">
    <text evidence="12">The sequence shown here is derived from an EMBL/GenBank/DDBJ whole genome shotgun (WGS) entry which is preliminary data.</text>
</comment>
<dbReference type="Gene3D" id="1.20.1640.10">
    <property type="entry name" value="Multidrug efflux transporter AcrB transmembrane domain"/>
    <property type="match status" value="1"/>
</dbReference>
<comment type="similarity">
    <text evidence="10">Belongs to the SecD/SecF family. SecF subfamily.</text>
</comment>
<evidence type="ECO:0000256" key="4">
    <source>
        <dbReference type="ARBA" id="ARBA00022519"/>
    </source>
</evidence>
<keyword evidence="4" id="KW-0997">Cell inner membrane</keyword>
<dbReference type="InterPro" id="IPR048634">
    <property type="entry name" value="SecD_SecF_C"/>
</dbReference>
<keyword evidence="6 10" id="KW-0653">Protein transport</keyword>
<feature type="transmembrane region" description="Helical" evidence="10">
    <location>
        <begin position="270"/>
        <end position="292"/>
    </location>
</feature>
<accession>A0A4Q7DHI9</accession>
<sequence length="302" mass="33219">MRRLQLVPYNTALNFMGFRFITFAIAAVVTLASLTGLLTKGLNYGVDFRGGFILEVRMPQSPDVPQLREKLSALGLGEVVLQEFGDARDLIIKVERQEGDDHAQENAVDRIKGTLGAGVDYRKIETVGPKVGSELVQNGLKAVAFALMAMLVYIAIRFEWQFALCAILALAHDCIAILGLFSLFPFEFNETAIIAILITAGYSINDTIVIFDRIRENIQKYKKLSMGELINKSLNETLSRTTLTATTTLLALLALYFFGGKVISTFSLPIIIGIIIGSFSSICLAAPLLSYLNLKRGEEVKE</sequence>
<dbReference type="PANTHER" id="PTHR30081">
    <property type="entry name" value="PROTEIN-EXPORT MEMBRANE PROTEIN SEC"/>
    <property type="match status" value="1"/>
</dbReference>
<evidence type="ECO:0000256" key="3">
    <source>
        <dbReference type="ARBA" id="ARBA00022475"/>
    </source>
</evidence>
<keyword evidence="9 10" id="KW-0472">Membrane</keyword>
<name>A0A4Q7DHI9_9PROT</name>
<evidence type="ECO:0000259" key="11">
    <source>
        <dbReference type="PROSITE" id="PS50156"/>
    </source>
</evidence>
<organism evidence="12 13">
    <name type="scientific">Candidatus Finniella inopinata</name>
    <dbReference type="NCBI Taxonomy" id="1696036"/>
    <lineage>
        <taxon>Bacteria</taxon>
        <taxon>Pseudomonadati</taxon>
        <taxon>Pseudomonadota</taxon>
        <taxon>Alphaproteobacteria</taxon>
        <taxon>Holosporales</taxon>
        <taxon>Candidatus Paracaedibacteraceae</taxon>
        <taxon>Candidatus Finniella</taxon>
    </lineage>
</organism>
<keyword evidence="8 10" id="KW-0811">Translocation</keyword>
<comment type="subcellular location">
    <subcellularLocation>
        <location evidence="1 10">Cell membrane</location>
        <topology evidence="1 10">Multi-pass membrane protein</topology>
    </subcellularLocation>
</comment>
<evidence type="ECO:0000256" key="8">
    <source>
        <dbReference type="ARBA" id="ARBA00023010"/>
    </source>
</evidence>
<keyword evidence="13" id="KW-1185">Reference proteome</keyword>
<keyword evidence="3 10" id="KW-1003">Cell membrane</keyword>
<dbReference type="RefSeq" id="WP_130154366.1">
    <property type="nucleotide sequence ID" value="NZ_SCFB01000010.1"/>
</dbReference>
<evidence type="ECO:0000256" key="9">
    <source>
        <dbReference type="ARBA" id="ARBA00023136"/>
    </source>
</evidence>
<keyword evidence="2 10" id="KW-0813">Transport</keyword>
<dbReference type="NCBIfam" id="TIGR00916">
    <property type="entry name" value="2A0604s01"/>
    <property type="match status" value="1"/>
</dbReference>
<dbReference type="InterPro" id="IPR022646">
    <property type="entry name" value="SecD/SecF_CS"/>
</dbReference>
<dbReference type="GO" id="GO:0065002">
    <property type="term" value="P:intracellular protein transmembrane transport"/>
    <property type="evidence" value="ECO:0007669"/>
    <property type="project" value="UniProtKB-UniRule"/>
</dbReference>
<dbReference type="GO" id="GO:0006605">
    <property type="term" value="P:protein targeting"/>
    <property type="evidence" value="ECO:0007669"/>
    <property type="project" value="UniProtKB-UniRule"/>
</dbReference>
<dbReference type="NCBIfam" id="TIGR00966">
    <property type="entry name" value="transloc_SecF"/>
    <property type="match status" value="1"/>
</dbReference>
<dbReference type="InterPro" id="IPR022813">
    <property type="entry name" value="SecD/SecF_arch_bac"/>
</dbReference>
<comment type="caution">
    <text evidence="10">Lacks conserved residue(s) required for the propagation of feature annotation.</text>
</comment>
<evidence type="ECO:0000313" key="12">
    <source>
        <dbReference type="EMBL" id="RZI45505.1"/>
    </source>
</evidence>
<comment type="subunit">
    <text evidence="10">Forms a complex with SecD. Part of the essential Sec protein translocation apparatus which comprises SecA, SecYEG and auxiliary proteins SecDF-YajC and YidC.</text>
</comment>
<proteinExistence type="inferred from homology"/>
<dbReference type="SUPFAM" id="SSF82866">
    <property type="entry name" value="Multidrug efflux transporter AcrB transmembrane domain"/>
    <property type="match status" value="1"/>
</dbReference>
<feature type="domain" description="SSD" evidence="11">
    <location>
        <begin position="156"/>
        <end position="291"/>
    </location>
</feature>
<evidence type="ECO:0000256" key="7">
    <source>
        <dbReference type="ARBA" id="ARBA00022989"/>
    </source>
</evidence>
<gene>
    <name evidence="10 12" type="primary">secF</name>
    <name evidence="12" type="ORF">EQU50_06735</name>
</gene>
<dbReference type="InterPro" id="IPR055344">
    <property type="entry name" value="SecD_SecF_C_bact"/>
</dbReference>
<dbReference type="HAMAP" id="MF_01464_B">
    <property type="entry name" value="SecF_B"/>
    <property type="match status" value="1"/>
</dbReference>
<dbReference type="Pfam" id="PF02355">
    <property type="entry name" value="SecD_SecF_C"/>
    <property type="match status" value="1"/>
</dbReference>
<evidence type="ECO:0000313" key="13">
    <source>
        <dbReference type="Proteomes" id="UP000293550"/>
    </source>
</evidence>
<dbReference type="GO" id="GO:0005886">
    <property type="term" value="C:plasma membrane"/>
    <property type="evidence" value="ECO:0007669"/>
    <property type="project" value="UniProtKB-SubCell"/>
</dbReference>
<reference evidence="12 13" key="1">
    <citation type="submission" date="2018-10" db="EMBL/GenBank/DDBJ databases">
        <title>An updated phylogeny of the Alphaproteobacteria reveals that the parasitic Rickettsiales and Holosporales have independent origins.</title>
        <authorList>
            <person name="Munoz-Gomez S.A."/>
            <person name="Hess S."/>
            <person name="Burger G."/>
            <person name="Lang B.F."/>
            <person name="Susko E."/>
            <person name="Slamovits C.H."/>
            <person name="Roger A.J."/>
        </authorList>
    </citation>
    <scope>NUCLEOTIDE SEQUENCE [LARGE SCALE GENOMIC DNA]</scope>
    <source>
        <strain evidence="12">HOLO01</strain>
    </source>
</reference>
<feature type="transmembrane region" description="Helical" evidence="10">
    <location>
        <begin position="192"/>
        <end position="211"/>
    </location>
</feature>